<gene>
    <name evidence="2" type="ORF">NS258_09275</name>
</gene>
<accession>A0A147J8U3</accession>
<dbReference type="SUPFAM" id="SSF53756">
    <property type="entry name" value="UDP-Glycosyltransferase/glycogen phosphorylase"/>
    <property type="match status" value="1"/>
</dbReference>
<dbReference type="PATRIC" id="fig|33051.5.peg.2926"/>
<comment type="caution">
    <text evidence="2">The sequence shown here is derived from an EMBL/GenBank/DDBJ whole genome shotgun (WGS) entry which is preliminary data.</text>
</comment>
<proteinExistence type="predicted"/>
<name>A0A147J8U3_9SPHN</name>
<dbReference type="Proteomes" id="UP000074410">
    <property type="component" value="Unassembled WGS sequence"/>
</dbReference>
<dbReference type="CDD" id="cd03801">
    <property type="entry name" value="GT4_PimA-like"/>
    <property type="match status" value="1"/>
</dbReference>
<dbReference type="RefSeq" id="WP_058716808.1">
    <property type="nucleotide sequence ID" value="NZ_LDTC01000064.1"/>
</dbReference>
<dbReference type="AlphaFoldDB" id="A0A147J8U3"/>
<dbReference type="Gene3D" id="3.40.50.2000">
    <property type="entry name" value="Glycogen Phosphorylase B"/>
    <property type="match status" value="1"/>
</dbReference>
<protein>
    <recommendedName>
        <fullName evidence="1">Glycosyl transferase family 1 domain-containing protein</fullName>
    </recommendedName>
</protein>
<organism evidence="2 3">
    <name type="scientific">Sphingomonas sanguinis</name>
    <dbReference type="NCBI Taxonomy" id="33051"/>
    <lineage>
        <taxon>Bacteria</taxon>
        <taxon>Pseudomonadati</taxon>
        <taxon>Pseudomonadota</taxon>
        <taxon>Alphaproteobacteria</taxon>
        <taxon>Sphingomonadales</taxon>
        <taxon>Sphingomonadaceae</taxon>
        <taxon>Sphingomonas</taxon>
    </lineage>
</organism>
<feature type="domain" description="Glycosyl transferase family 1" evidence="1">
    <location>
        <begin position="240"/>
        <end position="380"/>
    </location>
</feature>
<dbReference type="GO" id="GO:0016757">
    <property type="term" value="F:glycosyltransferase activity"/>
    <property type="evidence" value="ECO:0007669"/>
    <property type="project" value="InterPro"/>
</dbReference>
<dbReference type="PANTHER" id="PTHR12526">
    <property type="entry name" value="GLYCOSYLTRANSFERASE"/>
    <property type="match status" value="1"/>
</dbReference>
<evidence type="ECO:0000313" key="3">
    <source>
        <dbReference type="Proteomes" id="UP000074410"/>
    </source>
</evidence>
<reference evidence="2 3" key="1">
    <citation type="journal article" date="2016" name="Front. Microbiol.">
        <title>Genomic Resource of Rice Seed Associated Bacteria.</title>
        <authorList>
            <person name="Midha S."/>
            <person name="Bansal K."/>
            <person name="Sharma S."/>
            <person name="Kumar N."/>
            <person name="Patil P.P."/>
            <person name="Chaudhry V."/>
            <person name="Patil P.B."/>
        </authorList>
    </citation>
    <scope>NUCLEOTIDE SEQUENCE [LARGE SCALE GENOMIC DNA]</scope>
    <source>
        <strain evidence="2 3">NS258</strain>
    </source>
</reference>
<dbReference type="Pfam" id="PF00534">
    <property type="entry name" value="Glycos_transf_1"/>
    <property type="match status" value="1"/>
</dbReference>
<evidence type="ECO:0000313" key="2">
    <source>
        <dbReference type="EMBL" id="KTW13342.1"/>
    </source>
</evidence>
<dbReference type="EMBL" id="LDTC01000064">
    <property type="protein sequence ID" value="KTW13342.1"/>
    <property type="molecule type" value="Genomic_DNA"/>
</dbReference>
<evidence type="ECO:0000259" key="1">
    <source>
        <dbReference type="Pfam" id="PF00534"/>
    </source>
</evidence>
<dbReference type="InterPro" id="IPR001296">
    <property type="entry name" value="Glyco_trans_1"/>
</dbReference>
<sequence>MSERKRVLVLAYMISPVRGSEYAVAWNYVQSMRSHCDLTVLYGSAGPHMGDISDFAAPNFVDRSAPGDVEFNFVPEPPLARRLNALNRRGILTYSFYMAYRVWHKAAMVEAKRLIAPGTFDLVHYVGPIGYREPGYLWQLRLPYVWGPIGGATSFPWAFRSALPGKGRLRLMARTLGNLFQLHFSGRVTKAIQRADVLLTATTENQEIFRRLKGVDSLHIPENGIEGEITLNPAKFPCRPIRIIWIGSLEARKGLSLLVDAIAMLRDPGQVHVEVLGDGPLGETLRQRAGARGVGASFTWHGHVSRQRVLDLLDRSHLHVITGLNEANTTSIWEALKHSVPVLTLDHCGMRDVIAPAYGIGIKVIAPEQASRDIAEVLQALVDAPERLETMARSCAVECDRFRIVHRPRQFLDIYNKAVARYRARAGH</sequence>